<organism evidence="1 2">
    <name type="scientific">Paralvinella palmiformis</name>
    <dbReference type="NCBI Taxonomy" id="53620"/>
    <lineage>
        <taxon>Eukaryota</taxon>
        <taxon>Metazoa</taxon>
        <taxon>Spiralia</taxon>
        <taxon>Lophotrochozoa</taxon>
        <taxon>Annelida</taxon>
        <taxon>Polychaeta</taxon>
        <taxon>Sedentaria</taxon>
        <taxon>Canalipalpata</taxon>
        <taxon>Terebellida</taxon>
        <taxon>Terebelliformia</taxon>
        <taxon>Alvinellidae</taxon>
        <taxon>Paralvinella</taxon>
    </lineage>
</organism>
<reference evidence="1" key="1">
    <citation type="journal article" date="2023" name="Mol. Biol. Evol.">
        <title>Third-Generation Sequencing Reveals the Adaptive Role of the Epigenome in Three Deep-Sea Polychaetes.</title>
        <authorList>
            <person name="Perez M."/>
            <person name="Aroh O."/>
            <person name="Sun Y."/>
            <person name="Lan Y."/>
            <person name="Juniper S.K."/>
            <person name="Young C.R."/>
            <person name="Angers B."/>
            <person name="Qian P.Y."/>
        </authorList>
    </citation>
    <scope>NUCLEOTIDE SEQUENCE</scope>
    <source>
        <strain evidence="1">P08H-3</strain>
    </source>
</reference>
<sequence length="178" mass="19362">MEVCTGDTIAISMRREDICTTTGSCRRIGGGIERHLAGPPIGGNVQRQQHLVTANNLSRTDQAKYHLPCTSATHHCLPGVRLSSMPLRTVSGPFMPQYGRVSRTREQNVKMAAFCYTAGRPTVESQMSFGDQVNGRAEAPLRLCYKASESPLIGGWCVWAVGLAYGPLGWSNGLPRLE</sequence>
<name>A0AAD9MYP0_9ANNE</name>
<evidence type="ECO:0000313" key="1">
    <source>
        <dbReference type="EMBL" id="KAK2150682.1"/>
    </source>
</evidence>
<gene>
    <name evidence="1" type="ORF">LSH36_395g00001</name>
</gene>
<dbReference type="AlphaFoldDB" id="A0AAD9MYP0"/>
<keyword evidence="2" id="KW-1185">Reference proteome</keyword>
<dbReference type="Proteomes" id="UP001208570">
    <property type="component" value="Unassembled WGS sequence"/>
</dbReference>
<proteinExistence type="predicted"/>
<dbReference type="EMBL" id="JAODUP010000395">
    <property type="protein sequence ID" value="KAK2150682.1"/>
    <property type="molecule type" value="Genomic_DNA"/>
</dbReference>
<evidence type="ECO:0000313" key="2">
    <source>
        <dbReference type="Proteomes" id="UP001208570"/>
    </source>
</evidence>
<accession>A0AAD9MYP0</accession>
<comment type="caution">
    <text evidence="1">The sequence shown here is derived from an EMBL/GenBank/DDBJ whole genome shotgun (WGS) entry which is preliminary data.</text>
</comment>
<protein>
    <submittedName>
        <fullName evidence="1">Uncharacterized protein</fullName>
    </submittedName>
</protein>